<feature type="region of interest" description="Disordered" evidence="8">
    <location>
        <begin position="45"/>
        <end position="65"/>
    </location>
</feature>
<keyword evidence="3" id="KW-0809">Transit peptide</keyword>
<evidence type="ECO:0000256" key="8">
    <source>
        <dbReference type="SAM" id="MobiDB-lite"/>
    </source>
</evidence>
<comment type="subcellular location">
    <subcellularLocation>
        <location evidence="1">Mitochondrion</location>
    </subcellularLocation>
</comment>
<evidence type="ECO:0000256" key="5">
    <source>
        <dbReference type="ARBA" id="ARBA00023128"/>
    </source>
</evidence>
<comment type="similarity">
    <text evidence="2">Belongs to the mitochondrion-specific ribosomal protein mL46 family.</text>
</comment>
<evidence type="ECO:0000256" key="6">
    <source>
        <dbReference type="ARBA" id="ARBA00023274"/>
    </source>
</evidence>
<dbReference type="STRING" id="569365.A0A0D2AWK1"/>
<feature type="compositionally biased region" description="Pro residues" evidence="8">
    <location>
        <begin position="295"/>
        <end position="304"/>
    </location>
</feature>
<dbReference type="AlphaFoldDB" id="A0A0D2AWK1"/>
<dbReference type="Proteomes" id="UP000054466">
    <property type="component" value="Unassembled WGS sequence"/>
</dbReference>
<protein>
    <recommendedName>
        <fullName evidence="7">Large ribosomal subunit protein mL46</fullName>
    </recommendedName>
</protein>
<feature type="domain" description="Large ribosomal subunit protein mL46 N-terminal" evidence="9">
    <location>
        <begin position="72"/>
        <end position="202"/>
    </location>
</feature>
<dbReference type="VEuPathDB" id="FungiDB:PV07_05455"/>
<feature type="region of interest" description="Disordered" evidence="8">
    <location>
        <begin position="293"/>
        <end position="328"/>
    </location>
</feature>
<dbReference type="Gene3D" id="3.90.79.10">
    <property type="entry name" value="Nucleoside Triphosphate Pyrophosphohydrolase"/>
    <property type="match status" value="1"/>
</dbReference>
<evidence type="ECO:0000256" key="3">
    <source>
        <dbReference type="ARBA" id="ARBA00022946"/>
    </source>
</evidence>
<evidence type="ECO:0000313" key="11">
    <source>
        <dbReference type="Proteomes" id="UP000054466"/>
    </source>
</evidence>
<dbReference type="GO" id="GO:0003735">
    <property type="term" value="F:structural constituent of ribosome"/>
    <property type="evidence" value="ECO:0007669"/>
    <property type="project" value="InterPro"/>
</dbReference>
<sequence length="446" mass="49509">MSPRSRGAKSVADAFASPSLHHVCSSCLQTLSKRNYASAATAKASLESQIPPPITQLSPSGPEASLSPQPLYTIKAGIVLSRPPLITPDPHPFETAFHLYQRRLNERLVLPFTQYFYYRRNTPAFENWRKHRRERGGAATRDIGKYNAYSPEAWNDEVLVGDETGKPEKILEQLITEEGRADEFTGQGDSRFAGLRRFTEADEKNNQRSLERRLQRTLYLLVKLKNKGGQAKEKDVDSDSEKWLWRFPSGPVVGFEGLKEAAQRILFSSLGPNMNTFFVGNHPVGHYVARFSSPRPRPSTPPLYVPGSSASATSESIEHPTSSTPLSATTQVEKASDSTPLKQDLAATQGLVDGEKTFFMKARIMAGQADVSYSTIHANPSEKGSKTLTDTKAAGVVNGETKDKKGVVVDMGLDEIEDFKWLSKDEVEKHVHPDYWVKVKNMLVTQ</sequence>
<dbReference type="EMBL" id="KN847042">
    <property type="protein sequence ID" value="KIW29657.1"/>
    <property type="molecule type" value="Genomic_DNA"/>
</dbReference>
<dbReference type="Pfam" id="PF11788">
    <property type="entry name" value="MRP-L46"/>
    <property type="match status" value="1"/>
</dbReference>
<dbReference type="RefSeq" id="XP_016249873.1">
    <property type="nucleotide sequence ID" value="XM_016392354.1"/>
</dbReference>
<feature type="compositionally biased region" description="Polar residues" evidence="8">
    <location>
        <begin position="308"/>
        <end position="328"/>
    </location>
</feature>
<keyword evidence="11" id="KW-1185">Reference proteome</keyword>
<evidence type="ECO:0000313" key="10">
    <source>
        <dbReference type="EMBL" id="KIW29657.1"/>
    </source>
</evidence>
<evidence type="ECO:0000256" key="7">
    <source>
        <dbReference type="ARBA" id="ARBA00035190"/>
    </source>
</evidence>
<gene>
    <name evidence="10" type="ORF">PV07_05455</name>
</gene>
<dbReference type="OrthoDB" id="414075at2759"/>
<dbReference type="PANTHER" id="PTHR13124">
    <property type="entry name" value="39S RIBOSOMAL PROTEIN L46, MITOCHONDRIAL PRECURSOR-RELATED"/>
    <property type="match status" value="1"/>
</dbReference>
<organism evidence="10 11">
    <name type="scientific">Cladophialophora immunda</name>
    <dbReference type="NCBI Taxonomy" id="569365"/>
    <lineage>
        <taxon>Eukaryota</taxon>
        <taxon>Fungi</taxon>
        <taxon>Dikarya</taxon>
        <taxon>Ascomycota</taxon>
        <taxon>Pezizomycotina</taxon>
        <taxon>Eurotiomycetes</taxon>
        <taxon>Chaetothyriomycetidae</taxon>
        <taxon>Chaetothyriales</taxon>
        <taxon>Herpotrichiellaceae</taxon>
        <taxon>Cladophialophora</taxon>
    </lineage>
</organism>
<dbReference type="PANTHER" id="PTHR13124:SF12">
    <property type="entry name" value="LARGE RIBOSOMAL SUBUNIT PROTEIN ML46"/>
    <property type="match status" value="1"/>
</dbReference>
<dbReference type="GeneID" id="27344649"/>
<dbReference type="GO" id="GO:0005762">
    <property type="term" value="C:mitochondrial large ribosomal subunit"/>
    <property type="evidence" value="ECO:0007669"/>
    <property type="project" value="TreeGrafter"/>
</dbReference>
<proteinExistence type="inferred from homology"/>
<keyword evidence="5" id="KW-0496">Mitochondrion</keyword>
<evidence type="ECO:0000259" key="9">
    <source>
        <dbReference type="Pfam" id="PF11788"/>
    </source>
</evidence>
<dbReference type="CDD" id="cd04661">
    <property type="entry name" value="NUDIX_MRP_L46"/>
    <property type="match status" value="1"/>
</dbReference>
<keyword evidence="4" id="KW-0689">Ribosomal protein</keyword>
<accession>A0A0D2AWK1</accession>
<reference evidence="10 11" key="1">
    <citation type="submission" date="2015-01" db="EMBL/GenBank/DDBJ databases">
        <title>The Genome Sequence of Cladophialophora immunda CBS83496.</title>
        <authorList>
            <consortium name="The Broad Institute Genomics Platform"/>
            <person name="Cuomo C."/>
            <person name="de Hoog S."/>
            <person name="Gorbushina A."/>
            <person name="Stielow B."/>
            <person name="Teixiera M."/>
            <person name="Abouelleil A."/>
            <person name="Chapman S.B."/>
            <person name="Priest M."/>
            <person name="Young S.K."/>
            <person name="Wortman J."/>
            <person name="Nusbaum C."/>
            <person name="Birren B."/>
        </authorList>
    </citation>
    <scope>NUCLEOTIDE SEQUENCE [LARGE SCALE GENOMIC DNA]</scope>
    <source>
        <strain evidence="10 11">CBS 83496</strain>
    </source>
</reference>
<dbReference type="HOGENOM" id="CLU_040204_1_1_1"/>
<name>A0A0D2AWK1_9EURO</name>
<dbReference type="InterPro" id="IPR033650">
    <property type="entry name" value="Ribosomal_mL46_NUDIX"/>
</dbReference>
<keyword evidence="6" id="KW-0687">Ribonucleoprotein</keyword>
<evidence type="ECO:0000256" key="1">
    <source>
        <dbReference type="ARBA" id="ARBA00004173"/>
    </source>
</evidence>
<dbReference type="InterPro" id="IPR021757">
    <property type="entry name" value="Ribosomal_mL46_N"/>
</dbReference>
<evidence type="ECO:0000256" key="2">
    <source>
        <dbReference type="ARBA" id="ARBA00009070"/>
    </source>
</evidence>
<evidence type="ECO:0000256" key="4">
    <source>
        <dbReference type="ARBA" id="ARBA00022980"/>
    </source>
</evidence>
<dbReference type="InterPro" id="IPR040008">
    <property type="entry name" value="Ribosomal_mL46"/>
</dbReference>